<dbReference type="RefSeq" id="XP_066088167.1">
    <property type="nucleotide sequence ID" value="XM_066232070.1"/>
</dbReference>
<evidence type="ECO:0000256" key="1">
    <source>
        <dbReference type="SAM" id="MobiDB-lite"/>
    </source>
</evidence>
<accession>A0AAX4KX63</accession>
<proteinExistence type="predicted"/>
<dbReference type="GeneID" id="91107135"/>
<feature type="compositionally biased region" description="Polar residues" evidence="1">
    <location>
        <begin position="133"/>
        <end position="145"/>
    </location>
</feature>
<reference evidence="2 3" key="1">
    <citation type="submission" date="2024-01" db="EMBL/GenBank/DDBJ databases">
        <title>Comparative genomics of Cryptococcus and Kwoniella reveals pathogenesis evolution and contrasting modes of karyotype evolution via chromosome fusion or intercentromeric recombination.</title>
        <authorList>
            <person name="Coelho M.A."/>
            <person name="David-Palma M."/>
            <person name="Shea T."/>
            <person name="Bowers K."/>
            <person name="McGinley-Smith S."/>
            <person name="Mohammad A.W."/>
            <person name="Gnirke A."/>
            <person name="Yurkov A.M."/>
            <person name="Nowrousian M."/>
            <person name="Sun S."/>
            <person name="Cuomo C.A."/>
            <person name="Heitman J."/>
        </authorList>
    </citation>
    <scope>NUCLEOTIDE SEQUENCE [LARGE SCALE GENOMIC DNA]</scope>
    <source>
        <strain evidence="2 3">PYCC6329</strain>
    </source>
</reference>
<name>A0AAX4KX63_9TREE</name>
<dbReference type="Proteomes" id="UP001358614">
    <property type="component" value="Chromosome 3"/>
</dbReference>
<dbReference type="KEGG" id="ker:91107135"/>
<gene>
    <name evidence="2" type="ORF">V865_008334</name>
</gene>
<evidence type="ECO:0000313" key="2">
    <source>
        <dbReference type="EMBL" id="WWD10200.1"/>
    </source>
</evidence>
<feature type="compositionally biased region" description="Basic residues" evidence="1">
    <location>
        <begin position="246"/>
        <end position="257"/>
    </location>
</feature>
<dbReference type="AlphaFoldDB" id="A0AAX4KX63"/>
<sequence length="333" mass="37599">MHKITPPILSISPPVLAPEEIMIDVDINANINMDIDIDQDYSDPCSHYFPQIIYPESSFQSFFNLIATPSRSMIDPRIISQLVYVDELQDRDQEFEIDHEEMWIQDLPTPSEDEPDSQTDSAKTIGQDDIEGPSSSSMPISTNNNHRMFNQKFPTPSLRVMPRITSPIQATFATGSNLIPLGRRPPGFFGNPTSVNSNIHPHRIPFFAPSMINSRPTPFANNPSRSGFDLMTRLNPEDNFIDRSWKTKPHSHSHSHFGTRQIPPASYTQNKRGLACPKGCLKVPLTREEVMANERIAQCRAAIKRHMVLRSYLIFKEKGPVPIDPTCVANHPS</sequence>
<evidence type="ECO:0000313" key="3">
    <source>
        <dbReference type="Proteomes" id="UP001358614"/>
    </source>
</evidence>
<protein>
    <submittedName>
        <fullName evidence="2">Uncharacterized protein</fullName>
    </submittedName>
</protein>
<feature type="region of interest" description="Disordered" evidence="1">
    <location>
        <begin position="107"/>
        <end position="145"/>
    </location>
</feature>
<keyword evidence="3" id="KW-1185">Reference proteome</keyword>
<organism evidence="2 3">
    <name type="scientific">Kwoniella europaea PYCC6329</name>
    <dbReference type="NCBI Taxonomy" id="1423913"/>
    <lineage>
        <taxon>Eukaryota</taxon>
        <taxon>Fungi</taxon>
        <taxon>Dikarya</taxon>
        <taxon>Basidiomycota</taxon>
        <taxon>Agaricomycotina</taxon>
        <taxon>Tremellomycetes</taxon>
        <taxon>Tremellales</taxon>
        <taxon>Cryptococcaceae</taxon>
        <taxon>Kwoniella</taxon>
    </lineage>
</organism>
<feature type="region of interest" description="Disordered" evidence="1">
    <location>
        <begin position="246"/>
        <end position="269"/>
    </location>
</feature>
<dbReference type="EMBL" id="CP144091">
    <property type="protein sequence ID" value="WWD10200.1"/>
    <property type="molecule type" value="Genomic_DNA"/>
</dbReference>